<protein>
    <submittedName>
        <fullName evidence="3">Uncharacterized protein</fullName>
    </submittedName>
</protein>
<feature type="region of interest" description="Disordered" evidence="1">
    <location>
        <begin position="35"/>
        <end position="59"/>
    </location>
</feature>
<evidence type="ECO:0000256" key="2">
    <source>
        <dbReference type="SAM" id="SignalP"/>
    </source>
</evidence>
<gene>
    <name evidence="3" type="ORF">CCMP2556_LOCUS39714</name>
</gene>
<evidence type="ECO:0000313" key="4">
    <source>
        <dbReference type="Proteomes" id="UP001642484"/>
    </source>
</evidence>
<feature type="chain" id="PRO_5047042602" evidence="2">
    <location>
        <begin position="16"/>
        <end position="329"/>
    </location>
</feature>
<keyword evidence="2" id="KW-0732">Signal</keyword>
<organism evidence="3 4">
    <name type="scientific">Durusdinium trenchii</name>
    <dbReference type="NCBI Taxonomy" id="1381693"/>
    <lineage>
        <taxon>Eukaryota</taxon>
        <taxon>Sar</taxon>
        <taxon>Alveolata</taxon>
        <taxon>Dinophyceae</taxon>
        <taxon>Suessiales</taxon>
        <taxon>Symbiodiniaceae</taxon>
        <taxon>Durusdinium</taxon>
    </lineage>
</organism>
<accession>A0ABP0Q263</accession>
<dbReference type="Proteomes" id="UP001642484">
    <property type="component" value="Unassembled WGS sequence"/>
</dbReference>
<evidence type="ECO:0000313" key="3">
    <source>
        <dbReference type="EMBL" id="CAK9081099.1"/>
    </source>
</evidence>
<feature type="compositionally biased region" description="Basic and acidic residues" evidence="1">
    <location>
        <begin position="42"/>
        <end position="57"/>
    </location>
</feature>
<sequence length="329" mass="35650">MAIRALILLLASASANHPPKQRALHPGTQAARLSISATGEAAAERPEVMRRSPEGREQGANVSFIEIQEAEVKELPEVGKVLVRMDGDSPWVLLMKLSHNKFCHGSGLWTDGNALKPEKMLNKEVPAFKEYDAKSIAFHKLKGINAVKLQTNAVSFKDAPEVHFKQEDTAETLMTTNKVDILPTGGFNSQDYWKKWENAFGNARDRAPAFMRAGKFVTNPKPQCRKNPASHPSGCGKLCVFCMQAGDGHGCPVNSAHNDISSGLGLSSAFCGGGAADKCSTSGIWSGTRSTLVWGRLKELPKKEEEKSSTLSISYGIASLLGCMQFLLH</sequence>
<dbReference type="EMBL" id="CAXAMN010023806">
    <property type="protein sequence ID" value="CAK9081099.1"/>
    <property type="molecule type" value="Genomic_DNA"/>
</dbReference>
<name>A0ABP0Q263_9DINO</name>
<evidence type="ECO:0000256" key="1">
    <source>
        <dbReference type="SAM" id="MobiDB-lite"/>
    </source>
</evidence>
<comment type="caution">
    <text evidence="3">The sequence shown here is derived from an EMBL/GenBank/DDBJ whole genome shotgun (WGS) entry which is preliminary data.</text>
</comment>
<reference evidence="3 4" key="1">
    <citation type="submission" date="2024-02" db="EMBL/GenBank/DDBJ databases">
        <authorList>
            <person name="Chen Y."/>
            <person name="Shah S."/>
            <person name="Dougan E. K."/>
            <person name="Thang M."/>
            <person name="Chan C."/>
        </authorList>
    </citation>
    <scope>NUCLEOTIDE SEQUENCE [LARGE SCALE GENOMIC DNA]</scope>
</reference>
<proteinExistence type="predicted"/>
<keyword evidence="4" id="KW-1185">Reference proteome</keyword>
<feature type="signal peptide" evidence="2">
    <location>
        <begin position="1"/>
        <end position="15"/>
    </location>
</feature>